<feature type="region of interest" description="Disordered" evidence="1">
    <location>
        <begin position="99"/>
        <end position="153"/>
    </location>
</feature>
<dbReference type="EMBL" id="JBBPBM010000004">
    <property type="protein sequence ID" value="KAK8587731.1"/>
    <property type="molecule type" value="Genomic_DNA"/>
</dbReference>
<feature type="compositionally biased region" description="Basic and acidic residues" evidence="1">
    <location>
        <begin position="142"/>
        <end position="153"/>
    </location>
</feature>
<accession>A0ABR2FUT8</accession>
<dbReference type="Proteomes" id="UP001472677">
    <property type="component" value="Unassembled WGS sequence"/>
</dbReference>
<sequence>MYPQTSESLQVNPRATTDGFPRNKARISSRGKASKEAGKAVTKANVEPGRFAALSNIESEVLVGEEPIAQPVMAHLGSGGGSVPSKTSGSELAAKRQVLVQKRNGDIRRGNELSPKTGPSRRGSSGSGTLLKGSHRIVGGKGMERKGGLNRKKAETKVTSKVVMGEWIGNMEKELVGIEQQQTPALVIGSDPTADVDAGVQWRENTAFGKDLQN</sequence>
<feature type="region of interest" description="Disordered" evidence="1">
    <location>
        <begin position="1"/>
        <end position="47"/>
    </location>
</feature>
<evidence type="ECO:0000313" key="2">
    <source>
        <dbReference type="EMBL" id="KAK8587731.1"/>
    </source>
</evidence>
<proteinExistence type="predicted"/>
<comment type="caution">
    <text evidence="2">The sequence shown here is derived from an EMBL/GenBank/DDBJ whole genome shotgun (WGS) entry which is preliminary data.</text>
</comment>
<feature type="compositionally biased region" description="Polar residues" evidence="1">
    <location>
        <begin position="1"/>
        <end position="15"/>
    </location>
</feature>
<keyword evidence="3" id="KW-1185">Reference proteome</keyword>
<organism evidence="2 3">
    <name type="scientific">Hibiscus sabdariffa</name>
    <name type="common">roselle</name>
    <dbReference type="NCBI Taxonomy" id="183260"/>
    <lineage>
        <taxon>Eukaryota</taxon>
        <taxon>Viridiplantae</taxon>
        <taxon>Streptophyta</taxon>
        <taxon>Embryophyta</taxon>
        <taxon>Tracheophyta</taxon>
        <taxon>Spermatophyta</taxon>
        <taxon>Magnoliopsida</taxon>
        <taxon>eudicotyledons</taxon>
        <taxon>Gunneridae</taxon>
        <taxon>Pentapetalae</taxon>
        <taxon>rosids</taxon>
        <taxon>malvids</taxon>
        <taxon>Malvales</taxon>
        <taxon>Malvaceae</taxon>
        <taxon>Malvoideae</taxon>
        <taxon>Hibiscus</taxon>
    </lineage>
</organism>
<feature type="compositionally biased region" description="Low complexity" evidence="1">
    <location>
        <begin position="114"/>
        <end position="132"/>
    </location>
</feature>
<reference evidence="2 3" key="1">
    <citation type="journal article" date="2024" name="G3 (Bethesda)">
        <title>Genome assembly of Hibiscus sabdariffa L. provides insights into metabolisms of medicinal natural products.</title>
        <authorList>
            <person name="Kim T."/>
        </authorList>
    </citation>
    <scope>NUCLEOTIDE SEQUENCE [LARGE SCALE GENOMIC DNA]</scope>
    <source>
        <strain evidence="2">TK-2024</strain>
        <tissue evidence="2">Old leaves</tissue>
    </source>
</reference>
<evidence type="ECO:0000256" key="1">
    <source>
        <dbReference type="SAM" id="MobiDB-lite"/>
    </source>
</evidence>
<gene>
    <name evidence="2" type="ORF">V6N12_022212</name>
</gene>
<protein>
    <submittedName>
        <fullName evidence="2">Uncharacterized protein</fullName>
    </submittedName>
</protein>
<name>A0ABR2FUT8_9ROSI</name>
<evidence type="ECO:0000313" key="3">
    <source>
        <dbReference type="Proteomes" id="UP001472677"/>
    </source>
</evidence>